<dbReference type="InterPro" id="IPR039537">
    <property type="entry name" value="Retrotran_Ty1/copia-like"/>
</dbReference>
<accession>A0A6A6MU49</accession>
<dbReference type="GO" id="GO:0003887">
    <property type="term" value="F:DNA-directed DNA polymerase activity"/>
    <property type="evidence" value="ECO:0007669"/>
    <property type="project" value="UniProtKB-KW"/>
</dbReference>
<gene>
    <name evidence="12" type="ORF">GH714_042035</name>
</gene>
<dbReference type="GO" id="GO:0015074">
    <property type="term" value="P:DNA integration"/>
    <property type="evidence" value="ECO:0007669"/>
    <property type="project" value="UniProtKB-KW"/>
</dbReference>
<keyword evidence="8" id="KW-0239">DNA-directed DNA polymerase</keyword>
<keyword evidence="2" id="KW-0479">Metal-binding</keyword>
<dbReference type="GO" id="GO:0004519">
    <property type="term" value="F:endonuclease activity"/>
    <property type="evidence" value="ECO:0007669"/>
    <property type="project" value="UniProtKB-KW"/>
</dbReference>
<dbReference type="Proteomes" id="UP000467840">
    <property type="component" value="Chromosome 15"/>
</dbReference>
<keyword evidence="13" id="KW-1185">Reference proteome</keyword>
<feature type="region of interest" description="Disordered" evidence="10">
    <location>
        <begin position="109"/>
        <end position="143"/>
    </location>
</feature>
<keyword evidence="7" id="KW-0695">RNA-directed DNA polymerase</keyword>
<keyword evidence="8" id="KW-0548">Nucleotidyltransferase</keyword>
<keyword evidence="6" id="KW-0229">DNA integration</keyword>
<dbReference type="GO" id="GO:0003676">
    <property type="term" value="F:nucleic acid binding"/>
    <property type="evidence" value="ECO:0007669"/>
    <property type="project" value="InterPro"/>
</dbReference>
<dbReference type="PROSITE" id="PS50994">
    <property type="entry name" value="INTEGRASE"/>
    <property type="match status" value="1"/>
</dbReference>
<evidence type="ECO:0000256" key="7">
    <source>
        <dbReference type="ARBA" id="ARBA00022918"/>
    </source>
</evidence>
<evidence type="ECO:0000256" key="6">
    <source>
        <dbReference type="ARBA" id="ARBA00022908"/>
    </source>
</evidence>
<dbReference type="PANTHER" id="PTHR42648:SF11">
    <property type="entry name" value="TRANSPOSON TY4-P GAG-POL POLYPROTEIN"/>
    <property type="match status" value="1"/>
</dbReference>
<reference evidence="12 13" key="1">
    <citation type="journal article" date="2020" name="Mol. Plant">
        <title>The Chromosome-Based Rubber Tree Genome Provides New Insights into Spurge Genome Evolution and Rubber Biosynthesis.</title>
        <authorList>
            <person name="Liu J."/>
            <person name="Shi C."/>
            <person name="Shi C.C."/>
            <person name="Li W."/>
            <person name="Zhang Q.J."/>
            <person name="Zhang Y."/>
            <person name="Li K."/>
            <person name="Lu H.F."/>
            <person name="Shi C."/>
            <person name="Zhu S.T."/>
            <person name="Xiao Z.Y."/>
            <person name="Nan H."/>
            <person name="Yue Y."/>
            <person name="Zhu X.G."/>
            <person name="Wu Y."/>
            <person name="Hong X.N."/>
            <person name="Fan G.Y."/>
            <person name="Tong Y."/>
            <person name="Zhang D."/>
            <person name="Mao C.L."/>
            <person name="Liu Y.L."/>
            <person name="Hao S.J."/>
            <person name="Liu W.Q."/>
            <person name="Lv M.Q."/>
            <person name="Zhang H.B."/>
            <person name="Liu Y."/>
            <person name="Hu-Tang G.R."/>
            <person name="Wang J.P."/>
            <person name="Wang J.H."/>
            <person name="Sun Y.H."/>
            <person name="Ni S.B."/>
            <person name="Chen W.B."/>
            <person name="Zhang X.C."/>
            <person name="Jiao Y.N."/>
            <person name="Eichler E.E."/>
            <person name="Li G.H."/>
            <person name="Liu X."/>
            <person name="Gao L.Z."/>
        </authorList>
    </citation>
    <scope>NUCLEOTIDE SEQUENCE [LARGE SCALE GENOMIC DNA]</scope>
    <source>
        <strain evidence="13">cv. GT1</strain>
        <tissue evidence="12">Leaf</tissue>
    </source>
</reference>
<dbReference type="GO" id="GO:0003964">
    <property type="term" value="F:RNA-directed DNA polymerase activity"/>
    <property type="evidence" value="ECO:0007669"/>
    <property type="project" value="UniProtKB-KW"/>
</dbReference>
<evidence type="ECO:0000256" key="10">
    <source>
        <dbReference type="SAM" id="MobiDB-lite"/>
    </source>
</evidence>
<protein>
    <recommendedName>
        <fullName evidence="11">Integrase catalytic domain-containing protein</fullName>
    </recommendedName>
</protein>
<dbReference type="SUPFAM" id="SSF53098">
    <property type="entry name" value="Ribonuclease H-like"/>
    <property type="match status" value="1"/>
</dbReference>
<evidence type="ECO:0000313" key="13">
    <source>
        <dbReference type="Proteomes" id="UP000467840"/>
    </source>
</evidence>
<evidence type="ECO:0000259" key="11">
    <source>
        <dbReference type="PROSITE" id="PS50994"/>
    </source>
</evidence>
<keyword evidence="9" id="KW-0233">DNA recombination</keyword>
<evidence type="ECO:0000256" key="3">
    <source>
        <dbReference type="ARBA" id="ARBA00022759"/>
    </source>
</evidence>
<feature type="domain" description="Integrase catalytic" evidence="11">
    <location>
        <begin position="1"/>
        <end position="97"/>
    </location>
</feature>
<dbReference type="EMBL" id="JAAGAX010000005">
    <property type="protein sequence ID" value="KAF2316694.1"/>
    <property type="molecule type" value="Genomic_DNA"/>
</dbReference>
<dbReference type="GO" id="GO:0006310">
    <property type="term" value="P:DNA recombination"/>
    <property type="evidence" value="ECO:0007669"/>
    <property type="project" value="UniProtKB-KW"/>
</dbReference>
<feature type="compositionally biased region" description="Basic and acidic residues" evidence="10">
    <location>
        <begin position="128"/>
        <end position="143"/>
    </location>
</feature>
<dbReference type="AlphaFoldDB" id="A0A6A6MU49"/>
<keyword evidence="1" id="KW-0540">Nuclease</keyword>
<dbReference type="InterPro" id="IPR001584">
    <property type="entry name" value="Integrase_cat-core"/>
</dbReference>
<dbReference type="PANTHER" id="PTHR42648">
    <property type="entry name" value="TRANSPOSASE, PUTATIVE-RELATED"/>
    <property type="match status" value="1"/>
</dbReference>
<proteinExistence type="predicted"/>
<dbReference type="InterPro" id="IPR036397">
    <property type="entry name" value="RNaseH_sf"/>
</dbReference>
<keyword evidence="3" id="KW-0255">Endonuclease</keyword>
<evidence type="ECO:0000256" key="1">
    <source>
        <dbReference type="ARBA" id="ARBA00022722"/>
    </source>
</evidence>
<evidence type="ECO:0000256" key="2">
    <source>
        <dbReference type="ARBA" id="ARBA00022723"/>
    </source>
</evidence>
<evidence type="ECO:0000256" key="4">
    <source>
        <dbReference type="ARBA" id="ARBA00022801"/>
    </source>
</evidence>
<keyword evidence="4" id="KW-0378">Hydrolase</keyword>
<dbReference type="GO" id="GO:0016787">
    <property type="term" value="F:hydrolase activity"/>
    <property type="evidence" value="ECO:0007669"/>
    <property type="project" value="UniProtKB-KW"/>
</dbReference>
<comment type="caution">
    <text evidence="12">The sequence shown here is derived from an EMBL/GenBank/DDBJ whole genome shotgun (WGS) entry which is preliminary data.</text>
</comment>
<name>A0A6A6MU49_HEVBR</name>
<evidence type="ECO:0000256" key="5">
    <source>
        <dbReference type="ARBA" id="ARBA00022842"/>
    </source>
</evidence>
<keyword evidence="5" id="KW-0460">Magnesium</keyword>
<dbReference type="InterPro" id="IPR012337">
    <property type="entry name" value="RNaseH-like_sf"/>
</dbReference>
<dbReference type="Gene3D" id="3.30.420.10">
    <property type="entry name" value="Ribonuclease H-like superfamily/Ribonuclease H"/>
    <property type="match status" value="1"/>
</dbReference>
<organism evidence="12 13">
    <name type="scientific">Hevea brasiliensis</name>
    <name type="common">Para rubber tree</name>
    <name type="synonym">Siphonia brasiliensis</name>
    <dbReference type="NCBI Taxonomy" id="3981"/>
    <lineage>
        <taxon>Eukaryota</taxon>
        <taxon>Viridiplantae</taxon>
        <taxon>Streptophyta</taxon>
        <taxon>Embryophyta</taxon>
        <taxon>Tracheophyta</taxon>
        <taxon>Spermatophyta</taxon>
        <taxon>Magnoliopsida</taxon>
        <taxon>eudicotyledons</taxon>
        <taxon>Gunneridae</taxon>
        <taxon>Pentapetalae</taxon>
        <taxon>rosids</taxon>
        <taxon>fabids</taxon>
        <taxon>Malpighiales</taxon>
        <taxon>Euphorbiaceae</taxon>
        <taxon>Crotonoideae</taxon>
        <taxon>Micrandreae</taxon>
        <taxon>Hevea</taxon>
    </lineage>
</organism>
<dbReference type="GO" id="GO:0046872">
    <property type="term" value="F:metal ion binding"/>
    <property type="evidence" value="ECO:0007669"/>
    <property type="project" value="UniProtKB-KW"/>
</dbReference>
<sequence>MPVSDNGGEYMSEDFFQYCSDNGILRQMTCPNTPQQNGVSERKLAHLVSMSLSWLHDKNLPRELWAEAVQCACYVIIRLPPWPVQKTTIQEVTLDGDQENLQLCPENNMEVPIDDEFPASNISNSEDGEQRRSTRERRQPSYL</sequence>
<evidence type="ECO:0000313" key="12">
    <source>
        <dbReference type="EMBL" id="KAF2316694.1"/>
    </source>
</evidence>
<keyword evidence="8" id="KW-0808">Transferase</keyword>
<evidence type="ECO:0000256" key="8">
    <source>
        <dbReference type="ARBA" id="ARBA00022932"/>
    </source>
</evidence>
<evidence type="ECO:0000256" key="9">
    <source>
        <dbReference type="ARBA" id="ARBA00023172"/>
    </source>
</evidence>